<name>A0A8J4D6U8_9CHLO</name>
<keyword evidence="6" id="KW-1185">Reference proteome</keyword>
<dbReference type="Proteomes" id="UP000722791">
    <property type="component" value="Unassembled WGS sequence"/>
</dbReference>
<dbReference type="EMBL" id="BNCP01000014">
    <property type="protein sequence ID" value="GIL79001.1"/>
    <property type="molecule type" value="Genomic_DNA"/>
</dbReference>
<feature type="compositionally biased region" description="Gly residues" evidence="2">
    <location>
        <begin position="308"/>
        <end position="317"/>
    </location>
</feature>
<gene>
    <name evidence="3" type="ORF">Vretifemale_8407</name>
    <name evidence="4" type="ORF">Vretimale_90</name>
</gene>
<keyword evidence="1" id="KW-0175">Coiled coil</keyword>
<organism evidence="4 5">
    <name type="scientific">Volvox reticuliferus</name>
    <dbReference type="NCBI Taxonomy" id="1737510"/>
    <lineage>
        <taxon>Eukaryota</taxon>
        <taxon>Viridiplantae</taxon>
        <taxon>Chlorophyta</taxon>
        <taxon>core chlorophytes</taxon>
        <taxon>Chlorophyceae</taxon>
        <taxon>CS clade</taxon>
        <taxon>Chlamydomonadales</taxon>
        <taxon>Volvocaceae</taxon>
        <taxon>Volvox</taxon>
    </lineage>
</organism>
<feature type="coiled-coil region" evidence="1">
    <location>
        <begin position="255"/>
        <end position="282"/>
    </location>
</feature>
<evidence type="ECO:0000313" key="6">
    <source>
        <dbReference type="Proteomes" id="UP000747110"/>
    </source>
</evidence>
<reference evidence="4" key="1">
    <citation type="journal article" date="2021" name="Proc. Natl. Acad. Sci. U.S.A.">
        <title>Three genomes in the algal genus Volvox reveal the fate of a haploid sex-determining region after a transition to homothallism.</title>
        <authorList>
            <person name="Yamamoto K."/>
            <person name="Hamaji T."/>
            <person name="Kawai-Toyooka H."/>
            <person name="Matsuzaki R."/>
            <person name="Takahashi F."/>
            <person name="Nishimura Y."/>
            <person name="Kawachi M."/>
            <person name="Noguchi H."/>
            <person name="Minakuchi Y."/>
            <person name="Umen J.G."/>
            <person name="Toyoda A."/>
            <person name="Nozaki H."/>
        </authorList>
    </citation>
    <scope>NUCLEOTIDE SEQUENCE</scope>
    <source>
        <strain evidence="4">NIES-3785</strain>
        <strain evidence="3">NIES-3786</strain>
    </source>
</reference>
<evidence type="ECO:0000313" key="3">
    <source>
        <dbReference type="EMBL" id="GIL79001.1"/>
    </source>
</evidence>
<dbReference type="Proteomes" id="UP000747110">
    <property type="component" value="Unassembled WGS sequence"/>
</dbReference>
<evidence type="ECO:0000256" key="1">
    <source>
        <dbReference type="SAM" id="Coils"/>
    </source>
</evidence>
<accession>A0A8J4D6U8</accession>
<evidence type="ECO:0000256" key="2">
    <source>
        <dbReference type="SAM" id="MobiDB-lite"/>
    </source>
</evidence>
<sequence length="387" mass="42391">MEPFTILQPNGEGIVVEVKRSDGGKSDESIKQLSARGAIVDEQLDLCIGMLENSRTTVTCFGRKSSAKQVSQAVSVLERERQNLRRVLNDIIELVRTQQCETDDISNRLAEAEKALLTSRIPQAEDLIESLQKQVEALQAENSELQKATTKLSRTRDLTSSRLKELTYEYQGIAEKAELELRRLESELAKAEEAREVAVAENLEKVREIRNFQKRYDTLKVIAESHREAAVTAKKQAEETAASHAKALEVQARRVTEARAGREAAVAELEALQREHAALHDAFVRAGGVDYQIALIRKASFPRSSAGTGKGGSGSNGSRGTVRNLLKGRQGWCVHARACGSAGAAAGDMTRLTPLTYESQASLEALIEGQELFLCPTCLGNGSFRTL</sequence>
<proteinExistence type="predicted"/>
<protein>
    <submittedName>
        <fullName evidence="4">Uncharacterized protein</fullName>
    </submittedName>
</protein>
<dbReference type="EMBL" id="BNCQ01000001">
    <property type="protein sequence ID" value="GIL93787.1"/>
    <property type="molecule type" value="Genomic_DNA"/>
</dbReference>
<comment type="caution">
    <text evidence="4">The sequence shown here is derived from an EMBL/GenBank/DDBJ whole genome shotgun (WGS) entry which is preliminary data.</text>
</comment>
<dbReference type="OrthoDB" id="543692at2759"/>
<evidence type="ECO:0000313" key="4">
    <source>
        <dbReference type="EMBL" id="GIL93787.1"/>
    </source>
</evidence>
<evidence type="ECO:0000313" key="5">
    <source>
        <dbReference type="Proteomes" id="UP000722791"/>
    </source>
</evidence>
<feature type="region of interest" description="Disordered" evidence="2">
    <location>
        <begin position="302"/>
        <end position="321"/>
    </location>
</feature>
<feature type="coiled-coil region" evidence="1">
    <location>
        <begin position="67"/>
        <end position="201"/>
    </location>
</feature>
<dbReference type="AlphaFoldDB" id="A0A8J4D6U8"/>